<evidence type="ECO:0000256" key="3">
    <source>
        <dbReference type="ARBA" id="ARBA00022729"/>
    </source>
</evidence>
<evidence type="ECO:0000256" key="4">
    <source>
        <dbReference type="ARBA" id="ARBA00023088"/>
    </source>
</evidence>
<proteinExistence type="predicted"/>
<keyword evidence="6" id="KW-0812">Transmembrane</keyword>
<feature type="chain" id="PRO_5037728201" evidence="7">
    <location>
        <begin position="24"/>
        <end position="114"/>
    </location>
</feature>
<dbReference type="EMBL" id="JAEEGA010000001">
    <property type="protein sequence ID" value="MBP1039608.1"/>
    <property type="molecule type" value="Genomic_DNA"/>
</dbReference>
<keyword evidence="6" id="KW-1133">Transmembrane helix</keyword>
<reference evidence="9" key="1">
    <citation type="submission" date="2020-12" db="EMBL/GenBank/DDBJ databases">
        <title>Vagococcus allomyrinae sp. nov. and Enterococcus lavae sp. nov., isolated from the larvae of Allomyrina dichotoma.</title>
        <authorList>
            <person name="Lee S.D."/>
        </authorList>
    </citation>
    <scope>NUCLEOTIDE SEQUENCE</scope>
    <source>
        <strain evidence="9">BWB3-3</strain>
    </source>
</reference>
<organism evidence="9 10">
    <name type="scientific">Vagococcus allomyrinae</name>
    <dbReference type="NCBI Taxonomy" id="2794353"/>
    <lineage>
        <taxon>Bacteria</taxon>
        <taxon>Bacillati</taxon>
        <taxon>Bacillota</taxon>
        <taxon>Bacilli</taxon>
        <taxon>Lactobacillales</taxon>
        <taxon>Enterococcaceae</taxon>
        <taxon>Vagococcus</taxon>
    </lineage>
</organism>
<feature type="domain" description="Gram-positive cocci surface proteins LPxTG" evidence="8">
    <location>
        <begin position="77"/>
        <end position="109"/>
    </location>
</feature>
<evidence type="ECO:0000256" key="2">
    <source>
        <dbReference type="ARBA" id="ARBA00022525"/>
    </source>
</evidence>
<gene>
    <name evidence="9" type="ORF">I6N95_01175</name>
</gene>
<evidence type="ECO:0000313" key="9">
    <source>
        <dbReference type="EMBL" id="MBP1039608.1"/>
    </source>
</evidence>
<comment type="caution">
    <text evidence="9">The sequence shown here is derived from an EMBL/GenBank/DDBJ whole genome shotgun (WGS) entry which is preliminary data.</text>
</comment>
<keyword evidence="2" id="KW-0964">Secreted</keyword>
<name>A0A940PBE5_9ENTE</name>
<dbReference type="Proteomes" id="UP000674938">
    <property type="component" value="Unassembled WGS sequence"/>
</dbReference>
<evidence type="ECO:0000256" key="6">
    <source>
        <dbReference type="SAM" id="Phobius"/>
    </source>
</evidence>
<feature type="region of interest" description="Disordered" evidence="5">
    <location>
        <begin position="43"/>
        <end position="74"/>
    </location>
</feature>
<keyword evidence="3 7" id="KW-0732">Signal</keyword>
<keyword evidence="10" id="KW-1185">Reference proteome</keyword>
<dbReference type="RefSeq" id="WP_209524504.1">
    <property type="nucleotide sequence ID" value="NZ_JAEEGA010000001.1"/>
</dbReference>
<dbReference type="InterPro" id="IPR019931">
    <property type="entry name" value="LPXTG_anchor"/>
</dbReference>
<keyword evidence="4" id="KW-0572">Peptidoglycan-anchor</keyword>
<evidence type="ECO:0000256" key="7">
    <source>
        <dbReference type="SAM" id="SignalP"/>
    </source>
</evidence>
<evidence type="ECO:0000313" key="10">
    <source>
        <dbReference type="Proteomes" id="UP000674938"/>
    </source>
</evidence>
<dbReference type="AlphaFoldDB" id="A0A940PBE5"/>
<feature type="signal peptide" evidence="7">
    <location>
        <begin position="1"/>
        <end position="23"/>
    </location>
</feature>
<protein>
    <submittedName>
        <fullName evidence="9">LPXTG cell wall anchor domain-containing protein</fullName>
    </submittedName>
</protein>
<sequence length="114" mass="12747">MHKRLVTIMLLGACLLCGSKAYGEETKNYESKSSTGFYGVYEYPKEEEKPPLPETGGKSDPQPERTYQQNSAGKVLTVLPQTGDQPYWLMGAPGLLMLGMGIYLSLKKQQERRI</sequence>
<keyword evidence="6" id="KW-0472">Membrane</keyword>
<evidence type="ECO:0000259" key="8">
    <source>
        <dbReference type="Pfam" id="PF00746"/>
    </source>
</evidence>
<evidence type="ECO:0000256" key="1">
    <source>
        <dbReference type="ARBA" id="ARBA00022512"/>
    </source>
</evidence>
<dbReference type="NCBIfam" id="TIGR01167">
    <property type="entry name" value="LPXTG_anchor"/>
    <property type="match status" value="1"/>
</dbReference>
<feature type="transmembrane region" description="Helical" evidence="6">
    <location>
        <begin position="87"/>
        <end position="106"/>
    </location>
</feature>
<keyword evidence="1" id="KW-0134">Cell wall</keyword>
<dbReference type="Pfam" id="PF00746">
    <property type="entry name" value="Gram_pos_anchor"/>
    <property type="match status" value="1"/>
</dbReference>
<evidence type="ECO:0000256" key="5">
    <source>
        <dbReference type="SAM" id="MobiDB-lite"/>
    </source>
</evidence>
<accession>A0A940PBE5</accession>